<dbReference type="STRING" id="1661398.A0A482VTB8"/>
<evidence type="ECO:0000313" key="14">
    <source>
        <dbReference type="Proteomes" id="UP000292052"/>
    </source>
</evidence>
<dbReference type="AlphaFoldDB" id="A0A482VTB8"/>
<dbReference type="Pfam" id="PF19533">
    <property type="entry name" value="Rab3-GAP_cat_C"/>
    <property type="match status" value="1"/>
</dbReference>
<dbReference type="Proteomes" id="UP000292052">
    <property type="component" value="Unassembled WGS sequence"/>
</dbReference>
<evidence type="ECO:0000256" key="7">
    <source>
        <dbReference type="ARBA" id="ARBA00022490"/>
    </source>
</evidence>
<dbReference type="InterPro" id="IPR026147">
    <property type="entry name" value="Rab3GAP1_conserved"/>
</dbReference>
<evidence type="ECO:0000256" key="8">
    <source>
        <dbReference type="ARBA" id="ARBA00022824"/>
    </source>
</evidence>
<keyword evidence="9" id="KW-0333">Golgi apparatus</keyword>
<name>A0A482VTB8_ASBVE</name>
<dbReference type="InterPro" id="IPR045700">
    <property type="entry name" value="Rab3GAP1"/>
</dbReference>
<evidence type="ECO:0000256" key="1">
    <source>
        <dbReference type="ARBA" id="ARBA00004222"/>
    </source>
</evidence>
<reference evidence="13 14" key="1">
    <citation type="submission" date="2017-03" db="EMBL/GenBank/DDBJ databases">
        <title>Genome of the blue death feigning beetle - Asbolus verrucosus.</title>
        <authorList>
            <person name="Rider S.D."/>
        </authorList>
    </citation>
    <scope>NUCLEOTIDE SEQUENCE [LARGE SCALE GENOMIC DNA]</scope>
    <source>
        <strain evidence="13">Butters</strain>
        <tissue evidence="13">Head and leg muscle</tissue>
    </source>
</reference>
<sequence>MVSISMIVLLPGYPDLRTSLLHQKLQMLNCCIERKETRENSSANFESAEGSSTDEEEFFDCADKPEEESRRKEKYSLWNQPVGRLGKFNNLRLLKTGDYLYIPVTQEPVPKSEDQLEEDTDVLLKLGSDAQGSELRAKMMSASLLSDMESFKAANPGSALEDFIRWYSPRDWIEGEELDEWGQKKGRLSSRMMIEDNFWIQMWDSAKPVPANRQKRLFDDTREAEKVLHYLDSRNLCQISELLIPILSHIAIYKLSEEQVSAELPDSVERLRGLIRAAERISRESKLQPRRFESFIQEVTALELKLSQANSLMYKFNPSGGVDQDLANLVADLVSGREVEVGGRAESRLGGRIADMFSEAQKAANMILPEQEEARNSPFPQPHEREIVLRVAVPRPATYSAECPQFLRAVLAKNEFRLVGAFSEDIVFF</sequence>
<dbReference type="PANTHER" id="PTHR21422">
    <property type="entry name" value="RAB3 GTPASE-ACTIVATING PROTEIN CATALYTIC SUBUNIT"/>
    <property type="match status" value="1"/>
</dbReference>
<dbReference type="InterPro" id="IPR045698">
    <property type="entry name" value="Rab3GAP1_C"/>
</dbReference>
<evidence type="ECO:0000259" key="12">
    <source>
        <dbReference type="Pfam" id="PF19533"/>
    </source>
</evidence>
<feature type="domain" description="Rab3GAP catalytic subunit conserved" evidence="11">
    <location>
        <begin position="79"/>
        <end position="231"/>
    </location>
</feature>
<organism evidence="13 14">
    <name type="scientific">Asbolus verrucosus</name>
    <name type="common">Desert ironclad beetle</name>
    <dbReference type="NCBI Taxonomy" id="1661398"/>
    <lineage>
        <taxon>Eukaryota</taxon>
        <taxon>Metazoa</taxon>
        <taxon>Ecdysozoa</taxon>
        <taxon>Arthropoda</taxon>
        <taxon>Hexapoda</taxon>
        <taxon>Insecta</taxon>
        <taxon>Pterygota</taxon>
        <taxon>Neoptera</taxon>
        <taxon>Endopterygota</taxon>
        <taxon>Coleoptera</taxon>
        <taxon>Polyphaga</taxon>
        <taxon>Cucujiformia</taxon>
        <taxon>Tenebrionidae</taxon>
        <taxon>Pimeliinae</taxon>
        <taxon>Asbolus</taxon>
    </lineage>
</organism>
<dbReference type="OrthoDB" id="17346at2759"/>
<evidence type="ECO:0000256" key="4">
    <source>
        <dbReference type="ARBA" id="ARBA00008856"/>
    </source>
</evidence>
<dbReference type="GO" id="GO:0005783">
    <property type="term" value="C:endoplasmic reticulum"/>
    <property type="evidence" value="ECO:0007669"/>
    <property type="project" value="UniProtKB-SubCell"/>
</dbReference>
<keyword evidence="8" id="KW-0256">Endoplasmic reticulum</keyword>
<dbReference type="PANTHER" id="PTHR21422:SF9">
    <property type="entry name" value="RAB3 GTPASE-ACTIVATING PROTEIN CATALYTIC SUBUNIT"/>
    <property type="match status" value="1"/>
</dbReference>
<proteinExistence type="inferred from homology"/>
<feature type="compositionally biased region" description="Polar residues" evidence="10">
    <location>
        <begin position="40"/>
        <end position="51"/>
    </location>
</feature>
<feature type="domain" description="Rab3GAP catalytic subunit C-terminal" evidence="12">
    <location>
        <begin position="243"/>
        <end position="429"/>
    </location>
</feature>
<evidence type="ECO:0000256" key="5">
    <source>
        <dbReference type="ARBA" id="ARBA00015817"/>
    </source>
</evidence>
<evidence type="ECO:0000256" key="10">
    <source>
        <dbReference type="SAM" id="MobiDB-lite"/>
    </source>
</evidence>
<evidence type="ECO:0000259" key="11">
    <source>
        <dbReference type="Pfam" id="PF13890"/>
    </source>
</evidence>
<keyword evidence="6" id="KW-0343">GTPase activation</keyword>
<evidence type="ECO:0000313" key="13">
    <source>
        <dbReference type="EMBL" id="RZC35527.1"/>
    </source>
</evidence>
<evidence type="ECO:0000256" key="3">
    <source>
        <dbReference type="ARBA" id="ARBA00004496"/>
    </source>
</evidence>
<comment type="caution">
    <text evidence="13">The sequence shown here is derived from an EMBL/GenBank/DDBJ whole genome shotgun (WGS) entry which is preliminary data.</text>
</comment>
<dbReference type="GO" id="GO:0005794">
    <property type="term" value="C:Golgi apparatus"/>
    <property type="evidence" value="ECO:0007669"/>
    <property type="project" value="UniProtKB-SubCell"/>
</dbReference>
<gene>
    <name evidence="13" type="ORF">BDFB_008150</name>
</gene>
<comment type="subcellular location">
    <subcellularLocation>
        <location evidence="3">Cytoplasm</location>
    </subcellularLocation>
    <subcellularLocation>
        <location evidence="2">Endoplasmic reticulum</location>
    </subcellularLocation>
    <subcellularLocation>
        <location evidence="1">Golgi apparatus</location>
        <location evidence="1">cis-Golgi network</location>
    </subcellularLocation>
</comment>
<comment type="similarity">
    <text evidence="4">Belongs to the Rab3-GAP catalytic subunit family.</text>
</comment>
<evidence type="ECO:0000256" key="6">
    <source>
        <dbReference type="ARBA" id="ARBA00022468"/>
    </source>
</evidence>
<feature type="region of interest" description="Disordered" evidence="10">
    <location>
        <begin position="39"/>
        <end position="59"/>
    </location>
</feature>
<keyword evidence="7" id="KW-0963">Cytoplasm</keyword>
<keyword evidence="14" id="KW-1185">Reference proteome</keyword>
<accession>A0A482VTB8</accession>
<protein>
    <recommendedName>
        <fullName evidence="5">Rab3 GTPase-activating protein catalytic subunit</fullName>
    </recommendedName>
</protein>
<dbReference type="Pfam" id="PF13890">
    <property type="entry name" value="Rab3-GTPase_cat"/>
    <property type="match status" value="1"/>
</dbReference>
<evidence type="ECO:0000256" key="9">
    <source>
        <dbReference type="ARBA" id="ARBA00023034"/>
    </source>
</evidence>
<dbReference type="GO" id="GO:0005096">
    <property type="term" value="F:GTPase activator activity"/>
    <property type="evidence" value="ECO:0007669"/>
    <property type="project" value="UniProtKB-KW"/>
</dbReference>
<dbReference type="EMBL" id="QDEB01070139">
    <property type="protein sequence ID" value="RZC35527.1"/>
    <property type="molecule type" value="Genomic_DNA"/>
</dbReference>
<evidence type="ECO:0000256" key="2">
    <source>
        <dbReference type="ARBA" id="ARBA00004240"/>
    </source>
</evidence>